<dbReference type="Gene3D" id="3.50.50.60">
    <property type="entry name" value="FAD/NAD(P)-binding domain"/>
    <property type="match status" value="1"/>
</dbReference>
<dbReference type="FunFam" id="3.50.50.60:FF:000115">
    <property type="entry name" value="Salicylate hydroxylase, putative"/>
    <property type="match status" value="1"/>
</dbReference>
<dbReference type="RefSeq" id="XP_001386445.2">
    <property type="nucleotide sequence ID" value="XM_001386408.1"/>
</dbReference>
<dbReference type="InterPro" id="IPR002938">
    <property type="entry name" value="FAD-bd"/>
</dbReference>
<comment type="similarity">
    <text evidence="1">Belongs to the paxM FAD-dependent monooxygenase family.</text>
</comment>
<dbReference type="Pfam" id="PF01494">
    <property type="entry name" value="FAD_binding_3"/>
    <property type="match status" value="1"/>
</dbReference>
<keyword evidence="2" id="KW-0285">Flavoprotein</keyword>
<dbReference type="HOGENOM" id="CLU_009665_19_3_1"/>
<dbReference type="Proteomes" id="UP000002258">
    <property type="component" value="Chromosome 8"/>
</dbReference>
<evidence type="ECO:0000256" key="2">
    <source>
        <dbReference type="ARBA" id="ARBA00022630"/>
    </source>
</evidence>
<evidence type="ECO:0000256" key="6">
    <source>
        <dbReference type="SAM" id="Phobius"/>
    </source>
</evidence>
<name>A3LZW9_PICST</name>
<evidence type="ECO:0000313" key="8">
    <source>
        <dbReference type="EMBL" id="ABN68416.2"/>
    </source>
</evidence>
<dbReference type="GO" id="GO:0004497">
    <property type="term" value="F:monooxygenase activity"/>
    <property type="evidence" value="ECO:0007669"/>
    <property type="project" value="UniProtKB-KW"/>
</dbReference>
<evidence type="ECO:0000259" key="7">
    <source>
        <dbReference type="Pfam" id="PF01494"/>
    </source>
</evidence>
<evidence type="ECO:0000256" key="5">
    <source>
        <dbReference type="ARBA" id="ARBA00023033"/>
    </source>
</evidence>
<dbReference type="GO" id="GO:0071949">
    <property type="term" value="F:FAD binding"/>
    <property type="evidence" value="ECO:0007669"/>
    <property type="project" value="InterPro"/>
</dbReference>
<dbReference type="SUPFAM" id="SSF54373">
    <property type="entry name" value="FAD-linked reductases, C-terminal domain"/>
    <property type="match status" value="1"/>
</dbReference>
<dbReference type="KEGG" id="pic:PICST_50409"/>
<keyword evidence="6" id="KW-1133">Transmembrane helix</keyword>
<dbReference type="OMA" id="TISSWDI"/>
<dbReference type="eggNOG" id="KOG2614">
    <property type="taxonomic scope" value="Eukaryota"/>
</dbReference>
<evidence type="ECO:0000256" key="4">
    <source>
        <dbReference type="ARBA" id="ARBA00023002"/>
    </source>
</evidence>
<dbReference type="EMBL" id="CP000502">
    <property type="protein sequence ID" value="ABN68416.2"/>
    <property type="molecule type" value="Genomic_DNA"/>
</dbReference>
<dbReference type="OrthoDB" id="16820at2759"/>
<evidence type="ECO:0000256" key="3">
    <source>
        <dbReference type="ARBA" id="ARBA00022827"/>
    </source>
</evidence>
<evidence type="ECO:0000256" key="1">
    <source>
        <dbReference type="ARBA" id="ARBA00007992"/>
    </source>
</evidence>
<dbReference type="GeneID" id="4840879"/>
<dbReference type="STRING" id="322104.A3LZW9"/>
<proteinExistence type="inferred from homology"/>
<protein>
    <submittedName>
        <fullName evidence="8">Salicylate hydroxylase (Salicylate 1-monooxygenase)</fullName>
    </submittedName>
</protein>
<keyword evidence="4" id="KW-0560">Oxidoreductase</keyword>
<dbReference type="PANTHER" id="PTHR13789:SF147">
    <property type="entry name" value="PUTATIVE (AFU_ORTHOLOGUE AFUA_2G01950)-RELATED"/>
    <property type="match status" value="1"/>
</dbReference>
<accession>A3LZW9</accession>
<keyword evidence="6" id="KW-0472">Membrane</keyword>
<feature type="transmembrane region" description="Helical" evidence="6">
    <location>
        <begin position="12"/>
        <end position="36"/>
    </location>
</feature>
<dbReference type="SUPFAM" id="SSF51905">
    <property type="entry name" value="FAD/NAD(P)-binding domain"/>
    <property type="match status" value="1"/>
</dbReference>
<dbReference type="AlphaFoldDB" id="A3LZW9"/>
<gene>
    <name evidence="8" type="primary">NHG2</name>
    <name evidence="8" type="ORF">PICST_50409</name>
</gene>
<sequence length="447" mass="50241">MTITQSRIPTSSISLHFIVVGAGLGGVTASIALTLAGHKVTVLEAAPILGEVGAGIQIPPPSVKILQAIGALDEVLSNATFPREFQIHSWKEGKIISKQNLIPYTMEKYNSHYLHIHRADYHRALVNRAIEVGVEIVLDARVNHIDFEKATVATARGEVYSGDVVVGFDGIKSRLRSFILGYEDLPYDTGDLAYRAIIKVSEMKKDPELVPFIEEPNIHFWWGPRCHVVLYLLQGGESCNVVILTPDTLPKDEAVQPAKVEELLELFKDWDPRLNSIFKNIHSTSKWRLQNSRELSTWTHEEGNVIILGDASHATLPYLASGASQALEDAAVLAGLFGRIEHRGQIHDLLNLTESLRKWRSTQVVQGSTQCRNIYHLPDGKEQQLRDMKLQISPPKIGCPNRWRDPVFQEFLWGYEAFDEAERGWAEYKKGKIAKYTFDSLYDEVKL</sequence>
<feature type="domain" description="FAD-binding" evidence="7">
    <location>
        <begin position="18"/>
        <end position="366"/>
    </location>
</feature>
<dbReference type="InterPro" id="IPR036188">
    <property type="entry name" value="FAD/NAD-bd_sf"/>
</dbReference>
<dbReference type="InterPro" id="IPR050493">
    <property type="entry name" value="FAD-dep_Monooxygenase_BioMet"/>
</dbReference>
<keyword evidence="3" id="KW-0274">FAD</keyword>
<keyword evidence="6" id="KW-0812">Transmembrane</keyword>
<dbReference type="PANTHER" id="PTHR13789">
    <property type="entry name" value="MONOOXYGENASE"/>
    <property type="match status" value="1"/>
</dbReference>
<reference evidence="8 9" key="1">
    <citation type="journal article" date="2007" name="Nat. Biotechnol.">
        <title>Genome sequence of the lignocellulose-bioconverting and xylose-fermenting yeast Pichia stipitis.</title>
        <authorList>
            <person name="Jeffries T.W."/>
            <person name="Grigoriev I.V."/>
            <person name="Grimwood J."/>
            <person name="Laplaza J.M."/>
            <person name="Aerts A."/>
            <person name="Salamov A."/>
            <person name="Schmutz J."/>
            <person name="Lindquist E."/>
            <person name="Dehal P."/>
            <person name="Shapiro H."/>
            <person name="Jin Y.S."/>
            <person name="Passoth V."/>
            <person name="Richardson P.M."/>
        </authorList>
    </citation>
    <scope>NUCLEOTIDE SEQUENCE [LARGE SCALE GENOMIC DNA]</scope>
    <source>
        <strain evidence="9">ATCC 58785 / CBS 6054 / NBRC 10063 / NRRL Y-11545</strain>
    </source>
</reference>
<keyword evidence="9" id="KW-1185">Reference proteome</keyword>
<organism evidence="8 9">
    <name type="scientific">Scheffersomyces stipitis (strain ATCC 58785 / CBS 6054 / NBRC 10063 / NRRL Y-11545)</name>
    <name type="common">Yeast</name>
    <name type="synonym">Pichia stipitis</name>
    <dbReference type="NCBI Taxonomy" id="322104"/>
    <lineage>
        <taxon>Eukaryota</taxon>
        <taxon>Fungi</taxon>
        <taxon>Dikarya</taxon>
        <taxon>Ascomycota</taxon>
        <taxon>Saccharomycotina</taxon>
        <taxon>Pichiomycetes</taxon>
        <taxon>Debaryomycetaceae</taxon>
        <taxon>Scheffersomyces</taxon>
    </lineage>
</organism>
<evidence type="ECO:0000313" key="9">
    <source>
        <dbReference type="Proteomes" id="UP000002258"/>
    </source>
</evidence>
<dbReference type="PRINTS" id="PR00420">
    <property type="entry name" value="RNGMNOXGNASE"/>
</dbReference>
<keyword evidence="5 8" id="KW-0503">Monooxygenase</keyword>
<dbReference type="InParanoid" id="A3LZW9"/>